<organism evidence="2 3">
    <name type="scientific">Linum trigynum</name>
    <dbReference type="NCBI Taxonomy" id="586398"/>
    <lineage>
        <taxon>Eukaryota</taxon>
        <taxon>Viridiplantae</taxon>
        <taxon>Streptophyta</taxon>
        <taxon>Embryophyta</taxon>
        <taxon>Tracheophyta</taxon>
        <taxon>Spermatophyta</taxon>
        <taxon>Magnoliopsida</taxon>
        <taxon>eudicotyledons</taxon>
        <taxon>Gunneridae</taxon>
        <taxon>Pentapetalae</taxon>
        <taxon>rosids</taxon>
        <taxon>fabids</taxon>
        <taxon>Malpighiales</taxon>
        <taxon>Linaceae</taxon>
        <taxon>Linum</taxon>
    </lineage>
</organism>
<dbReference type="EMBL" id="OZ034818">
    <property type="protein sequence ID" value="CAL1388927.1"/>
    <property type="molecule type" value="Genomic_DNA"/>
</dbReference>
<accession>A0AAV2ET51</accession>
<feature type="compositionally biased region" description="Pro residues" evidence="1">
    <location>
        <begin position="123"/>
        <end position="132"/>
    </location>
</feature>
<sequence>MARPRPKATLKENTDPNVNLHSVRQHFEKRNTTGSLGSGKNVDCHLKIAKKPIHNTTGTKREVNQLVKEPTFLITQRDIESFILQSKRKAEEFDKTSTTVANDLKMEDSVAPLGAQATNPEQRTPPPPICAD</sequence>
<feature type="region of interest" description="Disordered" evidence="1">
    <location>
        <begin position="91"/>
        <end position="132"/>
    </location>
</feature>
<reference evidence="2 3" key="1">
    <citation type="submission" date="2024-04" db="EMBL/GenBank/DDBJ databases">
        <authorList>
            <person name="Fracassetti M."/>
        </authorList>
    </citation>
    <scope>NUCLEOTIDE SEQUENCE [LARGE SCALE GENOMIC DNA]</scope>
</reference>
<protein>
    <submittedName>
        <fullName evidence="2">Uncharacterized protein</fullName>
    </submittedName>
</protein>
<gene>
    <name evidence="2" type="ORF">LTRI10_LOCUS29822</name>
</gene>
<dbReference type="AlphaFoldDB" id="A0AAV2ET51"/>
<evidence type="ECO:0000313" key="2">
    <source>
        <dbReference type="EMBL" id="CAL1388927.1"/>
    </source>
</evidence>
<evidence type="ECO:0000313" key="3">
    <source>
        <dbReference type="Proteomes" id="UP001497516"/>
    </source>
</evidence>
<name>A0AAV2ET51_9ROSI</name>
<proteinExistence type="predicted"/>
<evidence type="ECO:0000256" key="1">
    <source>
        <dbReference type="SAM" id="MobiDB-lite"/>
    </source>
</evidence>
<keyword evidence="3" id="KW-1185">Reference proteome</keyword>
<dbReference type="Proteomes" id="UP001497516">
    <property type="component" value="Chromosome 5"/>
</dbReference>